<evidence type="ECO:0000313" key="4">
    <source>
        <dbReference type="Proteomes" id="UP001454036"/>
    </source>
</evidence>
<dbReference type="AlphaFoldDB" id="A0AAV3QUH0"/>
<keyword evidence="1" id="KW-0732">Signal</keyword>
<dbReference type="PANTHER" id="PTHR31104">
    <property type="entry name" value="PEPTIDE-N4-(N-ACETYL-BETA-GLUCOSAMINYL)ASPARAGINE AMIDASE A PROTEIN"/>
    <property type="match status" value="1"/>
</dbReference>
<feature type="chain" id="PRO_5043774853" description="Peptide N-acetyl-beta-D-glucosaminyl asparaginase amidase A N-terminal domain-containing protein" evidence="1">
    <location>
        <begin position="21"/>
        <end position="594"/>
    </location>
</feature>
<gene>
    <name evidence="3" type="ORF">LIER_22614</name>
</gene>
<dbReference type="Pfam" id="PF12222">
    <property type="entry name" value="PNGaseA"/>
    <property type="match status" value="1"/>
</dbReference>
<evidence type="ECO:0000256" key="1">
    <source>
        <dbReference type="SAM" id="SignalP"/>
    </source>
</evidence>
<evidence type="ECO:0000259" key="2">
    <source>
        <dbReference type="Pfam" id="PF12222"/>
    </source>
</evidence>
<accession>A0AAV3QUH0</accession>
<evidence type="ECO:0000313" key="3">
    <source>
        <dbReference type="EMBL" id="GAA0167752.1"/>
    </source>
</evidence>
<dbReference type="EMBL" id="BAABME010006215">
    <property type="protein sequence ID" value="GAA0167752.1"/>
    <property type="molecule type" value="Genomic_DNA"/>
</dbReference>
<dbReference type="InterPro" id="IPR021102">
    <property type="entry name" value="PNGase_A"/>
</dbReference>
<sequence>MHPFLPILLQLSIFTIPILSSPIPPPLLHQNATDPPPPPQYHFEVTQPLPTTSLSPSCTLALISHNFSYTYDQPPVTIPYSPPENCTWSNATIEFSVSYKGTQHARIASIWLAGAELLRTSTAKPTENGVFWKTTKDITKYNSLLIQENITVSVMLENRVDSVFTGVYVVNVTFIYYDSNDINEPLHPLKKMGRKFLENNDIALNTLTNDELTSFSSSSGDLYAKPADLIIPISGFEEEGYWFRLESESDKRSERVAIPKNTYKAVLEMYVSFHGNDEFWYKNPANSLNAKYGNGAYREVIVTIDGNFVGSAVPFPVIYTGGINPLFWDPVVGIGAFDLPTYDIDFTPFLSFLIDGDFHRIGVSVEGAISYWLVDANLHLWLDPFSEEVQAGYFENKAPSFEFEKSAESKGLDAEFEVEMERKREFSGWVNSSFGNFTTYVKHELEFENEIEITKNGNEEKIEQKVKEQIEVKVLSDTGNTISESKLEKEFPLKIKTSSVAIAESGGYNVSSSLDNSYEEKIKNSNGSSTLKNRQQASGWMVVVDGAYEVVDGEASTNQSYSYKGNSVCYSRVIGASNGTILSDSTNFLCMSSH</sequence>
<keyword evidence="4" id="KW-1185">Reference proteome</keyword>
<dbReference type="InterPro" id="IPR056948">
    <property type="entry name" value="PNGaseA_N"/>
</dbReference>
<dbReference type="Proteomes" id="UP001454036">
    <property type="component" value="Unassembled WGS sequence"/>
</dbReference>
<organism evidence="3 4">
    <name type="scientific">Lithospermum erythrorhizon</name>
    <name type="common">Purple gromwell</name>
    <name type="synonym">Lithospermum officinale var. erythrorhizon</name>
    <dbReference type="NCBI Taxonomy" id="34254"/>
    <lineage>
        <taxon>Eukaryota</taxon>
        <taxon>Viridiplantae</taxon>
        <taxon>Streptophyta</taxon>
        <taxon>Embryophyta</taxon>
        <taxon>Tracheophyta</taxon>
        <taxon>Spermatophyta</taxon>
        <taxon>Magnoliopsida</taxon>
        <taxon>eudicotyledons</taxon>
        <taxon>Gunneridae</taxon>
        <taxon>Pentapetalae</taxon>
        <taxon>asterids</taxon>
        <taxon>lamiids</taxon>
        <taxon>Boraginales</taxon>
        <taxon>Boraginaceae</taxon>
        <taxon>Boraginoideae</taxon>
        <taxon>Lithospermeae</taxon>
        <taxon>Lithospermum</taxon>
    </lineage>
</organism>
<feature type="signal peptide" evidence="1">
    <location>
        <begin position="1"/>
        <end position="20"/>
    </location>
</feature>
<feature type="domain" description="Peptide N-acetyl-beta-D-glucosaminyl asparaginase amidase A N-terminal" evidence="2">
    <location>
        <begin position="52"/>
        <end position="396"/>
    </location>
</feature>
<comment type="caution">
    <text evidence="3">The sequence shown here is derived from an EMBL/GenBank/DDBJ whole genome shotgun (WGS) entry which is preliminary data.</text>
</comment>
<name>A0AAV3QUH0_LITER</name>
<proteinExistence type="predicted"/>
<reference evidence="3 4" key="1">
    <citation type="submission" date="2024-01" db="EMBL/GenBank/DDBJ databases">
        <title>The complete chloroplast genome sequence of Lithospermum erythrorhizon: insights into the phylogenetic relationship among Boraginaceae species and the maternal lineages of purple gromwells.</title>
        <authorList>
            <person name="Okada T."/>
            <person name="Watanabe K."/>
        </authorList>
    </citation>
    <scope>NUCLEOTIDE SEQUENCE [LARGE SCALE GENOMIC DNA]</scope>
</reference>
<protein>
    <recommendedName>
        <fullName evidence="2">Peptide N-acetyl-beta-D-glucosaminyl asparaginase amidase A N-terminal domain-containing protein</fullName>
    </recommendedName>
</protein>